<dbReference type="SUPFAM" id="SSF116734">
    <property type="entry name" value="DNA methylase specificity domain"/>
    <property type="match status" value="2"/>
</dbReference>
<keyword evidence="2" id="KW-0680">Restriction system</keyword>
<dbReference type="OrthoDB" id="398435at2"/>
<keyword evidence="3" id="KW-0238">DNA-binding</keyword>
<dbReference type="Proteomes" id="UP000032748">
    <property type="component" value="Chromosome"/>
</dbReference>
<dbReference type="InterPro" id="IPR000055">
    <property type="entry name" value="Restrct_endonuc_typeI_TRD"/>
</dbReference>
<dbReference type="PANTHER" id="PTHR43140">
    <property type="entry name" value="TYPE-1 RESTRICTION ENZYME ECOKI SPECIFICITY PROTEIN"/>
    <property type="match status" value="1"/>
</dbReference>
<name>A0A0D5XT56_9PSED</name>
<dbReference type="PANTHER" id="PTHR43140:SF1">
    <property type="entry name" value="TYPE I RESTRICTION ENZYME ECOKI SPECIFICITY SUBUNIT"/>
    <property type="match status" value="1"/>
</dbReference>
<dbReference type="GO" id="GO:0003677">
    <property type="term" value="F:DNA binding"/>
    <property type="evidence" value="ECO:0007669"/>
    <property type="project" value="UniProtKB-KW"/>
</dbReference>
<proteinExistence type="inferred from homology"/>
<organism evidence="5 6">
    <name type="scientific">Pseudomonas chlororaphis</name>
    <dbReference type="NCBI Taxonomy" id="587753"/>
    <lineage>
        <taxon>Bacteria</taxon>
        <taxon>Pseudomonadati</taxon>
        <taxon>Pseudomonadota</taxon>
        <taxon>Gammaproteobacteria</taxon>
        <taxon>Pseudomonadales</taxon>
        <taxon>Pseudomonadaceae</taxon>
        <taxon>Pseudomonas</taxon>
    </lineage>
</organism>
<reference evidence="5 6" key="1">
    <citation type="journal article" date="2015" name="Mol. Plant Microbe Interact.">
        <title>Comparative Genomic Analysis of Pseudomonas chlororaphis PCL1606 Reveals New Insight into Antifungal Compounds Involved in Biocontrol.</title>
        <authorList>
            <person name="Calderon C.E."/>
            <person name="Ramos C."/>
            <person name="de Vicente A."/>
            <person name="Cazorla F.M."/>
        </authorList>
    </citation>
    <scope>NUCLEOTIDE SEQUENCE [LARGE SCALE GENOMIC DNA]</scope>
    <source>
        <strain evidence="5 6">PCL1606</strain>
    </source>
</reference>
<feature type="domain" description="Type I restriction modification DNA specificity" evidence="4">
    <location>
        <begin position="5"/>
        <end position="173"/>
    </location>
</feature>
<accession>A0A0D5XT56</accession>
<protein>
    <submittedName>
        <fullName evidence="5">Putative type I restriction enzyme specificity subunit l</fullName>
    </submittedName>
</protein>
<dbReference type="PATRIC" id="fig|587753.10.peg.462"/>
<sequence>MSKLPQGWVGVNIADVAEVNPRKSVDLSPDEFVTFVPMAAVSEITGTIATPMGRPLRQVNKGFTQFVENDVIFAKITPSMENGKAAVAANLTNGIGFGSTEFHVFRSKGAVLPKFLWYFIRQQSFRDNARKVMSGAVGQQRVPADYLRSHPLLLPPLQEQERIVAKIDNLISRSARARSELKKIPSLLAAYKSAVLELAFSGKLTADLRGNNSDATSGLPEGWTIQSLGDISEIQSGIQVGKRRSGQEELVEVSYLRVANVQRGWLNLDEIKTIFVTPEEKARLLLAQGDVLMNEGGDRDKLGRGWVWNGEVDECIHQNHVFRIRMKPATLPPEFVSHFSNERGQQYFFDEGTQTTNLASISKRKVAALPLPVPPFEEAVEIVRRIERTFMWLDRVAASHGGASQLLEKLDTALLSKAFEGQLIPQNAGDEPASALLERVKAEWVAQPRKIQSRKQIYQGQTREKLMAIERTLEQVLTEAKSWLPAQDVFQRCGIGDGASTEEIERLYSELRDLDLAGKLETEAVNDDQGRKIYDRIRLKAV</sequence>
<dbReference type="InterPro" id="IPR051212">
    <property type="entry name" value="Type-I_RE_S_subunit"/>
</dbReference>
<dbReference type="Gene3D" id="3.90.220.20">
    <property type="entry name" value="DNA methylase specificity domains"/>
    <property type="match status" value="2"/>
</dbReference>
<dbReference type="KEGG" id="pcz:PCL1606_04620"/>
<dbReference type="EMBL" id="CP011110">
    <property type="protein sequence ID" value="AKA21917.1"/>
    <property type="molecule type" value="Genomic_DNA"/>
</dbReference>
<dbReference type="CDD" id="cd17253">
    <property type="entry name" value="RMtype1_S_Eco933I-TRD2-CR2_like"/>
    <property type="match status" value="1"/>
</dbReference>
<evidence type="ECO:0000259" key="4">
    <source>
        <dbReference type="Pfam" id="PF01420"/>
    </source>
</evidence>
<dbReference type="Pfam" id="PF01420">
    <property type="entry name" value="Methylase_S"/>
    <property type="match status" value="1"/>
</dbReference>
<evidence type="ECO:0000256" key="2">
    <source>
        <dbReference type="ARBA" id="ARBA00022747"/>
    </source>
</evidence>
<dbReference type="REBASE" id="109974">
    <property type="entry name" value="S.Pch1606ORF4610P"/>
</dbReference>
<dbReference type="CDD" id="cd17260">
    <property type="entry name" value="RMtype1_S_EcoEI-TRD1-CR1_like"/>
    <property type="match status" value="1"/>
</dbReference>
<evidence type="ECO:0000313" key="6">
    <source>
        <dbReference type="Proteomes" id="UP000032748"/>
    </source>
</evidence>
<gene>
    <name evidence="5" type="ORF">PCL1606_04620</name>
</gene>
<dbReference type="RefSeq" id="WP_045880863.1">
    <property type="nucleotide sequence ID" value="NZ_CP011110.1"/>
</dbReference>
<evidence type="ECO:0000256" key="3">
    <source>
        <dbReference type="ARBA" id="ARBA00023125"/>
    </source>
</evidence>
<dbReference type="InterPro" id="IPR044946">
    <property type="entry name" value="Restrct_endonuc_typeI_TRD_sf"/>
</dbReference>
<dbReference type="GO" id="GO:0009307">
    <property type="term" value="P:DNA restriction-modification system"/>
    <property type="evidence" value="ECO:0007669"/>
    <property type="project" value="UniProtKB-KW"/>
</dbReference>
<evidence type="ECO:0000256" key="1">
    <source>
        <dbReference type="ARBA" id="ARBA00010923"/>
    </source>
</evidence>
<evidence type="ECO:0000313" key="5">
    <source>
        <dbReference type="EMBL" id="AKA21917.1"/>
    </source>
</evidence>
<dbReference type="AlphaFoldDB" id="A0A0D5XT56"/>
<comment type="similarity">
    <text evidence="1">Belongs to the type-I restriction system S methylase family.</text>
</comment>